<keyword evidence="1" id="KW-0472">Membrane</keyword>
<evidence type="ECO:0000313" key="3">
    <source>
        <dbReference type="Proteomes" id="UP000231198"/>
    </source>
</evidence>
<keyword evidence="1" id="KW-0812">Transmembrane</keyword>
<name>A0A2H0WT00_9BACT</name>
<evidence type="ECO:0000256" key="1">
    <source>
        <dbReference type="SAM" id="Phobius"/>
    </source>
</evidence>
<evidence type="ECO:0000313" key="2">
    <source>
        <dbReference type="EMBL" id="PIS15802.1"/>
    </source>
</evidence>
<sequence>MTRLFTPDTVEAYFKKLKESDVSIRVIKEKVRAIRTFLDWAHNKQILKSEEYKQLHETIAKCELIFKKDAQQSFFSIREKFSIHFPKALSFLKPKTKFNVSAFFNDFNTQQYITFSILLIFMAILGAGFYNRFFTKQERSFAYPTTLTKGGRTITFQGRLTDTTGTPINTATNVMFRFWDIGRTGPSDPTGTEGSCAGGGDNCLYKTTVCSVTPDIDGIFNVEIGSVGCGASGSDPSIYPEVFTENADVFLGVSVGTTDPTSEMTPRQQIANVGYAINAETLQGFPAGTGTSAIPYIDSTGTLLIGAASPTVRSSFGTFTIEGQTLEIITPSGSSGNISLMPDSGGNVGIGTTTPLYPLDVGTTNASGIAARFTGRVIGVGASNNDEFVTLSQVQGSASYWTDGGAYLYPSVAYATDVMVPSGNLGVGTTGPFGAGTKMSVIGGNVGIGTTSPLYALDISGSIRVGTTTVLGGNAYSWPSSISAGNYLKTDASGQLSWAAAGGLTVAFTDITSGTNTSAIMTVGNGGVLNYTGTGIINASQLQGATWGAPLAIGSTTASTGVFTTLYANVGATTPVITLTTGAGADRILRSDASGNASWIVQSLITAGSVPFAGVTAGTNVTTLTMGTGGNLNYVGTGVINASQLQGATWGAPLAIGSTTASTGAFTVLGASGTATFSSTTIMNGTIDTPLATGMVKSDTNGILSILAGTNNYLPKWSSSLLTVSSLLYDDGTVVGIGSIGPYLAGSKFVVMGGNVGIGTTSASAKLHIYGAVTTAGTIGDGTNAPDLHIDGSYSSSGHIVSINNKNGNRILTIQGSGNIGIGTTKADALLQVGTSPFPGLAVTSGGRVGIGMTNPGAPLNVQGSDYPLALFERTGTGDLSGVRAVNRLLASTTGDALDGFGPTFWFGIKDATESSGDLGFFGMQRDGGDDSGKFTFATYLSGTAYTRMVILSDGSTGIGTASPDNKLDVSGNMAIGSYAGLSTAPSNGLIISGSVGIGTSLPAYALDLAGAIRVGTTTVFGGNAYTWPGAIVADSFLKTSSTGQLSWDTSVSSPPFSNITSGTNTTAVMTVGSGALLTYTGTGVINASQLQGATWGA</sequence>
<keyword evidence="1" id="KW-1133">Transmembrane helix</keyword>
<proteinExistence type="predicted"/>
<evidence type="ECO:0008006" key="4">
    <source>
        <dbReference type="Google" id="ProtNLM"/>
    </source>
</evidence>
<feature type="non-terminal residue" evidence="2">
    <location>
        <position position="1098"/>
    </location>
</feature>
<dbReference type="EMBL" id="PEZG01000039">
    <property type="protein sequence ID" value="PIS15802.1"/>
    <property type="molecule type" value="Genomic_DNA"/>
</dbReference>
<dbReference type="Proteomes" id="UP000231198">
    <property type="component" value="Unassembled WGS sequence"/>
</dbReference>
<protein>
    <recommendedName>
        <fullName evidence="4">Core-binding (CB) domain-containing protein</fullName>
    </recommendedName>
</protein>
<reference evidence="3" key="1">
    <citation type="submission" date="2017-09" db="EMBL/GenBank/DDBJ databases">
        <title>Depth-based differentiation of microbial function through sediment-hosted aquifers and enrichment of novel symbionts in the deep terrestrial subsurface.</title>
        <authorList>
            <person name="Probst A.J."/>
            <person name="Ladd B."/>
            <person name="Jarett J.K."/>
            <person name="Geller-Mcgrath D.E."/>
            <person name="Sieber C.M.K."/>
            <person name="Emerson J.B."/>
            <person name="Anantharaman K."/>
            <person name="Thomas B.C."/>
            <person name="Malmstrom R."/>
            <person name="Stieglmeier M."/>
            <person name="Klingl A."/>
            <person name="Woyke T."/>
            <person name="Ryan C.M."/>
            <person name="Banfield J.F."/>
        </authorList>
    </citation>
    <scope>NUCLEOTIDE SEQUENCE [LARGE SCALE GENOMIC DNA]</scope>
</reference>
<gene>
    <name evidence="2" type="ORF">COT62_01790</name>
</gene>
<accession>A0A2H0WT00</accession>
<comment type="caution">
    <text evidence="2">The sequence shown here is derived from an EMBL/GenBank/DDBJ whole genome shotgun (WGS) entry which is preliminary data.</text>
</comment>
<organism evidence="2 3">
    <name type="scientific">Candidatus Roizmanbacteria bacterium CG09_land_8_20_14_0_10_41_9</name>
    <dbReference type="NCBI Taxonomy" id="1974850"/>
    <lineage>
        <taxon>Bacteria</taxon>
        <taxon>Candidatus Roizmaniibacteriota</taxon>
    </lineage>
</organism>
<dbReference type="AlphaFoldDB" id="A0A2H0WT00"/>
<feature type="transmembrane region" description="Helical" evidence="1">
    <location>
        <begin position="112"/>
        <end position="130"/>
    </location>
</feature>